<feature type="region of interest" description="Disordered" evidence="2">
    <location>
        <begin position="423"/>
        <end position="474"/>
    </location>
</feature>
<feature type="compositionally biased region" description="Polar residues" evidence="2">
    <location>
        <begin position="203"/>
        <end position="216"/>
    </location>
</feature>
<evidence type="ECO:0000256" key="1">
    <source>
        <dbReference type="SAM" id="Coils"/>
    </source>
</evidence>
<reference evidence="3" key="1">
    <citation type="submission" date="2023-02" db="EMBL/GenBank/DDBJ databases">
        <title>Genome of toxic invasive species Heracleum sosnowskyi carries increased number of genes despite the absence of recent whole-genome duplications.</title>
        <authorList>
            <person name="Schelkunov M."/>
            <person name="Shtratnikova V."/>
            <person name="Makarenko M."/>
            <person name="Klepikova A."/>
            <person name="Omelchenko D."/>
            <person name="Novikova G."/>
            <person name="Obukhova E."/>
            <person name="Bogdanov V."/>
            <person name="Penin A."/>
            <person name="Logacheva M."/>
        </authorList>
    </citation>
    <scope>NUCLEOTIDE SEQUENCE</scope>
    <source>
        <strain evidence="3">Hsosn_3</strain>
        <tissue evidence="3">Leaf</tissue>
    </source>
</reference>
<name>A0AAD8LWI1_9APIA</name>
<reference evidence="3" key="2">
    <citation type="submission" date="2023-05" db="EMBL/GenBank/DDBJ databases">
        <authorList>
            <person name="Schelkunov M.I."/>
        </authorList>
    </citation>
    <scope>NUCLEOTIDE SEQUENCE</scope>
    <source>
        <strain evidence="3">Hsosn_3</strain>
        <tissue evidence="3">Leaf</tissue>
    </source>
</reference>
<evidence type="ECO:0000256" key="2">
    <source>
        <dbReference type="SAM" id="MobiDB-lite"/>
    </source>
</evidence>
<feature type="compositionally biased region" description="Polar residues" evidence="2">
    <location>
        <begin position="179"/>
        <end position="196"/>
    </location>
</feature>
<keyword evidence="4" id="KW-1185">Reference proteome</keyword>
<organism evidence="3 4">
    <name type="scientific">Heracleum sosnowskyi</name>
    <dbReference type="NCBI Taxonomy" id="360622"/>
    <lineage>
        <taxon>Eukaryota</taxon>
        <taxon>Viridiplantae</taxon>
        <taxon>Streptophyta</taxon>
        <taxon>Embryophyta</taxon>
        <taxon>Tracheophyta</taxon>
        <taxon>Spermatophyta</taxon>
        <taxon>Magnoliopsida</taxon>
        <taxon>eudicotyledons</taxon>
        <taxon>Gunneridae</taxon>
        <taxon>Pentapetalae</taxon>
        <taxon>asterids</taxon>
        <taxon>campanulids</taxon>
        <taxon>Apiales</taxon>
        <taxon>Apiaceae</taxon>
        <taxon>Apioideae</taxon>
        <taxon>apioid superclade</taxon>
        <taxon>Tordylieae</taxon>
        <taxon>Tordyliinae</taxon>
        <taxon>Heracleum</taxon>
    </lineage>
</organism>
<feature type="coiled-coil region" evidence="1">
    <location>
        <begin position="323"/>
        <end position="357"/>
    </location>
</feature>
<sequence length="474" mass="52391">MPIGDRTRSRVVIPNVDEPGDILIKPSALSSLNPLAPIFVDLGDDWPSDEEEVSKPDHGLIPDPDFDNEVSVERELYKQEIVPFCEKMDSLMTLTRLEKLYEECPRPTCSIVIPEPEALKHSSTIRDCMILLTPDNLSALGFIPSTSGMAPKVPSLIKRSKNVEEIFKTETKEVPLNATPINQVPGTPASQTTHSGSTKRKLAQSTLDLSATPQTRSAKKNKAVKTDPDQSPNLFKDMIDTHVPTETIAAWSKMSSTEAMHTMRFATAQSAFFALRYCDEFAVKTQYDLQLQGEICKLKAELAASEERANIATAAVRKATTVETSLRNEKIQLQGQVKDLKDEKLSMLQKTNELEVQVDALNVAAEVVKSSMLVTEKARYDEGYNEGINDYIRSTWEKMPNLDWSLLGEDVVGMIKDFEKKTAAPQDSVPPVRTVERSLGSDLETAEVPAPEVVQPVLPAPPPTIEESDKVPST</sequence>
<feature type="compositionally biased region" description="Low complexity" evidence="2">
    <location>
        <begin position="446"/>
        <end position="457"/>
    </location>
</feature>
<proteinExistence type="predicted"/>
<gene>
    <name evidence="3" type="ORF">POM88_053013</name>
</gene>
<keyword evidence="1" id="KW-0175">Coiled coil</keyword>
<dbReference type="Proteomes" id="UP001237642">
    <property type="component" value="Unassembled WGS sequence"/>
</dbReference>
<comment type="caution">
    <text evidence="3">The sequence shown here is derived from an EMBL/GenBank/DDBJ whole genome shotgun (WGS) entry which is preliminary data.</text>
</comment>
<protein>
    <submittedName>
        <fullName evidence="3">Uncharacterized protein</fullName>
    </submittedName>
</protein>
<dbReference type="EMBL" id="JAUIZM010000014">
    <property type="protein sequence ID" value="KAK1353175.1"/>
    <property type="molecule type" value="Genomic_DNA"/>
</dbReference>
<evidence type="ECO:0000313" key="3">
    <source>
        <dbReference type="EMBL" id="KAK1353175.1"/>
    </source>
</evidence>
<accession>A0AAD8LWI1</accession>
<feature type="region of interest" description="Disordered" evidence="2">
    <location>
        <begin position="174"/>
        <end position="235"/>
    </location>
</feature>
<evidence type="ECO:0000313" key="4">
    <source>
        <dbReference type="Proteomes" id="UP001237642"/>
    </source>
</evidence>
<dbReference type="AlphaFoldDB" id="A0AAD8LWI1"/>